<keyword evidence="4" id="KW-1185">Reference proteome</keyword>
<dbReference type="RefSeq" id="XP_026525029.1">
    <property type="nucleotide sequence ID" value="XM_026669244.1"/>
</dbReference>
<feature type="chain" id="PRO_5044639602" evidence="2">
    <location>
        <begin position="19"/>
        <end position="227"/>
    </location>
</feature>
<dbReference type="Gene3D" id="2.60.40.10">
    <property type="entry name" value="Immunoglobulins"/>
    <property type="match status" value="2"/>
</dbReference>
<name>A0A6J1U957_9SAUR</name>
<dbReference type="InterPro" id="IPR013151">
    <property type="entry name" value="Immunoglobulin_dom"/>
</dbReference>
<evidence type="ECO:0000259" key="3">
    <source>
        <dbReference type="PROSITE" id="PS50835"/>
    </source>
</evidence>
<reference evidence="5 6" key="1">
    <citation type="submission" date="2025-04" db="UniProtKB">
        <authorList>
            <consortium name="RefSeq"/>
        </authorList>
    </citation>
    <scope>IDENTIFICATION</scope>
</reference>
<evidence type="ECO:0000256" key="1">
    <source>
        <dbReference type="ARBA" id="ARBA00023319"/>
    </source>
</evidence>
<dbReference type="AlphaFoldDB" id="A0A6J1U957"/>
<sequence>MFSHCAAILLLVLRAADSQGNEVKTIEVPLGGMVNISCEISAEALAWSLTWYKEGQNKNLRKIDDKNLKTDQKCTSHFCNLIINNAQRNVSGTYTCIVSQEFGILLMHSTRVIITETLKPNLSILVPSFLQDEPLKHDIPLLCTLFNVIPNSNTFLWNINGKIYQDKMDADMIDGKGAFSIWSLKLIPPEDWQPEMSYGCSYPGNMTVLQSSQQEVSSNRKIHRSKK</sequence>
<evidence type="ECO:0000313" key="5">
    <source>
        <dbReference type="RefSeq" id="XP_026525028.1"/>
    </source>
</evidence>
<gene>
    <name evidence="5 6 7 8" type="primary">LOC113413170</name>
</gene>
<dbReference type="SUPFAM" id="SSF48726">
    <property type="entry name" value="Immunoglobulin"/>
    <property type="match status" value="2"/>
</dbReference>
<accession>A0A6J1U957</accession>
<dbReference type="Proteomes" id="UP000504612">
    <property type="component" value="Unplaced"/>
</dbReference>
<dbReference type="RefSeq" id="XP_026525028.1">
    <property type="nucleotide sequence ID" value="XM_026669243.1"/>
</dbReference>
<feature type="signal peptide" evidence="2">
    <location>
        <begin position="1"/>
        <end position="18"/>
    </location>
</feature>
<evidence type="ECO:0000313" key="6">
    <source>
        <dbReference type="RefSeq" id="XP_026525029.1"/>
    </source>
</evidence>
<dbReference type="InterPro" id="IPR003599">
    <property type="entry name" value="Ig_sub"/>
</dbReference>
<dbReference type="PROSITE" id="PS50835">
    <property type="entry name" value="IG_LIKE"/>
    <property type="match status" value="1"/>
</dbReference>
<keyword evidence="1" id="KW-0393">Immunoglobulin domain</keyword>
<evidence type="ECO:0000256" key="2">
    <source>
        <dbReference type="SAM" id="SignalP"/>
    </source>
</evidence>
<evidence type="ECO:0000313" key="8">
    <source>
        <dbReference type="RefSeq" id="XP_026525031.1"/>
    </source>
</evidence>
<evidence type="ECO:0000313" key="4">
    <source>
        <dbReference type="Proteomes" id="UP000504612"/>
    </source>
</evidence>
<organism evidence="4 5">
    <name type="scientific">Notechis scutatus</name>
    <name type="common">mainland tiger snake</name>
    <dbReference type="NCBI Taxonomy" id="8663"/>
    <lineage>
        <taxon>Eukaryota</taxon>
        <taxon>Metazoa</taxon>
        <taxon>Chordata</taxon>
        <taxon>Craniata</taxon>
        <taxon>Vertebrata</taxon>
        <taxon>Euteleostomi</taxon>
        <taxon>Lepidosauria</taxon>
        <taxon>Squamata</taxon>
        <taxon>Bifurcata</taxon>
        <taxon>Unidentata</taxon>
        <taxon>Episquamata</taxon>
        <taxon>Toxicofera</taxon>
        <taxon>Serpentes</taxon>
        <taxon>Colubroidea</taxon>
        <taxon>Elapidae</taxon>
        <taxon>Hydrophiinae</taxon>
        <taxon>Notechis</taxon>
    </lineage>
</organism>
<dbReference type="Pfam" id="PF00047">
    <property type="entry name" value="ig"/>
    <property type="match status" value="1"/>
</dbReference>
<feature type="domain" description="Ig-like" evidence="3">
    <location>
        <begin position="31"/>
        <end position="115"/>
    </location>
</feature>
<dbReference type="InterPro" id="IPR007110">
    <property type="entry name" value="Ig-like_dom"/>
</dbReference>
<keyword evidence="2" id="KW-0732">Signal</keyword>
<dbReference type="RefSeq" id="XP_026525031.1">
    <property type="nucleotide sequence ID" value="XM_026669246.1"/>
</dbReference>
<proteinExistence type="predicted"/>
<dbReference type="SMART" id="SM00409">
    <property type="entry name" value="IG"/>
    <property type="match status" value="1"/>
</dbReference>
<dbReference type="GeneID" id="113413170"/>
<dbReference type="KEGG" id="nss:113413170"/>
<evidence type="ECO:0000313" key="7">
    <source>
        <dbReference type="RefSeq" id="XP_026525030.1"/>
    </source>
</evidence>
<dbReference type="InterPro" id="IPR036179">
    <property type="entry name" value="Ig-like_dom_sf"/>
</dbReference>
<dbReference type="RefSeq" id="XP_026525030.1">
    <property type="nucleotide sequence ID" value="XM_026669245.1"/>
</dbReference>
<dbReference type="InterPro" id="IPR013783">
    <property type="entry name" value="Ig-like_fold"/>
</dbReference>
<protein>
    <submittedName>
        <fullName evidence="5 6">Uncharacterized protein LOC113413170 isoform X1</fullName>
    </submittedName>
</protein>